<evidence type="ECO:0000313" key="3">
    <source>
        <dbReference type="Proteomes" id="UP000183180"/>
    </source>
</evidence>
<accession>A0A1H2IGL9</accession>
<proteinExistence type="predicted"/>
<feature type="region of interest" description="Disordered" evidence="1">
    <location>
        <begin position="125"/>
        <end position="158"/>
    </location>
</feature>
<dbReference type="EMBL" id="FNLM01000034">
    <property type="protein sequence ID" value="SDU43125.1"/>
    <property type="molecule type" value="Genomic_DNA"/>
</dbReference>
<name>A0A1H2IGL9_9ACTN</name>
<feature type="compositionally biased region" description="Basic and acidic residues" evidence="1">
    <location>
        <begin position="142"/>
        <end position="158"/>
    </location>
</feature>
<dbReference type="AlphaFoldDB" id="A0A1H2IGL9"/>
<dbReference type="STRING" id="158898.SAMN04488548_1341126"/>
<reference evidence="2 3" key="1">
    <citation type="submission" date="2016-10" db="EMBL/GenBank/DDBJ databases">
        <authorList>
            <person name="de Groot N.N."/>
        </authorList>
    </citation>
    <scope>NUCLEOTIDE SEQUENCE [LARGE SCALE GENOMIC DNA]</scope>
    <source>
        <strain evidence="2 3">DSM 44215</strain>
    </source>
</reference>
<dbReference type="OrthoDB" id="3544256at2"/>
<organism evidence="2 3">
    <name type="scientific">Gordonia westfalica</name>
    <dbReference type="NCBI Taxonomy" id="158898"/>
    <lineage>
        <taxon>Bacteria</taxon>
        <taxon>Bacillati</taxon>
        <taxon>Actinomycetota</taxon>
        <taxon>Actinomycetes</taxon>
        <taxon>Mycobacteriales</taxon>
        <taxon>Gordoniaceae</taxon>
        <taxon>Gordonia</taxon>
    </lineage>
</organism>
<dbReference type="Proteomes" id="UP000183180">
    <property type="component" value="Unassembled WGS sequence"/>
</dbReference>
<feature type="compositionally biased region" description="Polar residues" evidence="1">
    <location>
        <begin position="1"/>
        <end position="18"/>
    </location>
</feature>
<dbReference type="RefSeq" id="WP_074849492.1">
    <property type="nucleotide sequence ID" value="NZ_FNLM01000034.1"/>
</dbReference>
<protein>
    <submittedName>
        <fullName evidence="2">Uncharacterized protein</fullName>
    </submittedName>
</protein>
<feature type="region of interest" description="Disordered" evidence="1">
    <location>
        <begin position="1"/>
        <end position="47"/>
    </location>
</feature>
<evidence type="ECO:0000313" key="2">
    <source>
        <dbReference type="EMBL" id="SDU43125.1"/>
    </source>
</evidence>
<sequence>MSTEINDSTTESDQTADGSPQDPATEVQPEPDSQPEGTEPQSKREARYRVQLRETEAERDTLAGLLETLQRTEAERLAADVIHKPDALWAADINLTDLLDDTGLVSPDKVKAAAHAAKEKLGLELGAGERKKRGPVVPREGTGADRSTHNAWKDAFNK</sequence>
<evidence type="ECO:0000256" key="1">
    <source>
        <dbReference type="SAM" id="MobiDB-lite"/>
    </source>
</evidence>
<gene>
    <name evidence="2" type="ORF">SAMN04488548_1341126</name>
</gene>